<sequence>AIKQKIDEDLLIQSVDGFCDEILAIQGIIQDTYKPRLWIAEEQPTLEAKLGTERLIAPGIIMALIYAITIIAVAITILVAVYLLSQSFMTIAEWVAKPPQYVGGTPETPVVYKSWSEYLSGQHLLYWYVCPKCGAGYGLKETYPHIEDVPQAEVDIFNEHVENCLGIPKDGEIPGLIVLALGAGVVIVGLWAVAKIFA</sequence>
<evidence type="ECO:0000313" key="2">
    <source>
        <dbReference type="EMBL" id="GAI04332.1"/>
    </source>
</evidence>
<dbReference type="AlphaFoldDB" id="X1KBC5"/>
<name>X1KBC5_9ZZZZ</name>
<dbReference type="EMBL" id="BARV01008487">
    <property type="protein sequence ID" value="GAI04332.1"/>
    <property type="molecule type" value="Genomic_DNA"/>
</dbReference>
<keyword evidence="1" id="KW-1133">Transmembrane helix</keyword>
<reference evidence="2" key="1">
    <citation type="journal article" date="2014" name="Front. Microbiol.">
        <title>High frequency of phylogenetically diverse reductive dehalogenase-homologous genes in deep subseafloor sedimentary metagenomes.</title>
        <authorList>
            <person name="Kawai M."/>
            <person name="Futagami T."/>
            <person name="Toyoda A."/>
            <person name="Takaki Y."/>
            <person name="Nishi S."/>
            <person name="Hori S."/>
            <person name="Arai W."/>
            <person name="Tsubouchi T."/>
            <person name="Morono Y."/>
            <person name="Uchiyama I."/>
            <person name="Ito T."/>
            <person name="Fujiyama A."/>
            <person name="Inagaki F."/>
            <person name="Takami H."/>
        </authorList>
    </citation>
    <scope>NUCLEOTIDE SEQUENCE</scope>
    <source>
        <strain evidence="2">Expedition CK06-06</strain>
    </source>
</reference>
<gene>
    <name evidence="2" type="ORF">S06H3_17052</name>
</gene>
<feature type="non-terminal residue" evidence="2">
    <location>
        <position position="1"/>
    </location>
</feature>
<feature type="transmembrane region" description="Helical" evidence="1">
    <location>
        <begin position="173"/>
        <end position="194"/>
    </location>
</feature>
<keyword evidence="1" id="KW-0472">Membrane</keyword>
<accession>X1KBC5</accession>
<comment type="caution">
    <text evidence="2">The sequence shown here is derived from an EMBL/GenBank/DDBJ whole genome shotgun (WGS) entry which is preliminary data.</text>
</comment>
<proteinExistence type="predicted"/>
<keyword evidence="1" id="KW-0812">Transmembrane</keyword>
<protein>
    <submittedName>
        <fullName evidence="2">Uncharacterized protein</fullName>
    </submittedName>
</protein>
<organism evidence="2">
    <name type="scientific">marine sediment metagenome</name>
    <dbReference type="NCBI Taxonomy" id="412755"/>
    <lineage>
        <taxon>unclassified sequences</taxon>
        <taxon>metagenomes</taxon>
        <taxon>ecological metagenomes</taxon>
    </lineage>
</organism>
<feature type="transmembrane region" description="Helical" evidence="1">
    <location>
        <begin position="59"/>
        <end position="84"/>
    </location>
</feature>
<evidence type="ECO:0000256" key="1">
    <source>
        <dbReference type="SAM" id="Phobius"/>
    </source>
</evidence>